<proteinExistence type="predicted"/>
<dbReference type="STRING" id="997884.HMPREF1068_03190"/>
<dbReference type="RefSeq" id="WP_007486372.1">
    <property type="nucleotide sequence ID" value="NZ_JH724315.1"/>
</dbReference>
<comment type="caution">
    <text evidence="2">The sequence shown here is derived from an EMBL/GenBank/DDBJ whole genome shotgun (WGS) entry which is preliminary data.</text>
</comment>
<dbReference type="PATRIC" id="fig|997884.3.peg.3272"/>
<name>I8X9K8_9BACE</name>
<sequence length="112" mass="13101">MDWSAIATIIGALGGLEFVKWLVNGRAYARKENASARDTELAVHEKQIDRYEQRLAQRDAKVDAIYKELREVQARELEHIKEINRLKFEVDLRELQKCEVRGCDKRRPPSSY</sequence>
<evidence type="ECO:0000313" key="2">
    <source>
        <dbReference type="EMBL" id="EIY47540.1"/>
    </source>
</evidence>
<dbReference type="AlphaFoldDB" id="I8X9K8"/>
<keyword evidence="1" id="KW-0812">Transmembrane</keyword>
<protein>
    <submittedName>
        <fullName evidence="2">Uncharacterized protein</fullName>
    </submittedName>
</protein>
<dbReference type="EMBL" id="AGXS01000021">
    <property type="protein sequence ID" value="EIY47540.1"/>
    <property type="molecule type" value="Genomic_DNA"/>
</dbReference>
<evidence type="ECO:0000313" key="3">
    <source>
        <dbReference type="Proteomes" id="UP000003089"/>
    </source>
</evidence>
<accession>I8X9K8</accession>
<keyword evidence="1" id="KW-0472">Membrane</keyword>
<dbReference type="Proteomes" id="UP000003089">
    <property type="component" value="Unassembled WGS sequence"/>
</dbReference>
<keyword evidence="1" id="KW-1133">Transmembrane helix</keyword>
<dbReference type="HOGENOM" id="CLU_2091982_0_0_10"/>
<gene>
    <name evidence="2" type="ORF">HMPREF1068_03190</name>
</gene>
<evidence type="ECO:0000256" key="1">
    <source>
        <dbReference type="SAM" id="Phobius"/>
    </source>
</evidence>
<feature type="transmembrane region" description="Helical" evidence="1">
    <location>
        <begin position="6"/>
        <end position="23"/>
    </location>
</feature>
<reference evidence="2 3" key="1">
    <citation type="submission" date="2012-02" db="EMBL/GenBank/DDBJ databases">
        <title>The Genome Sequence of Bacteroides nordii CL02T12C05.</title>
        <authorList>
            <consortium name="The Broad Institute Genome Sequencing Platform"/>
            <person name="Earl A."/>
            <person name="Ward D."/>
            <person name="Feldgarden M."/>
            <person name="Gevers D."/>
            <person name="Zitomersky N.L."/>
            <person name="Coyne M.J."/>
            <person name="Comstock L.E."/>
            <person name="Young S.K."/>
            <person name="Zeng Q."/>
            <person name="Gargeya S."/>
            <person name="Fitzgerald M."/>
            <person name="Haas B."/>
            <person name="Abouelleil A."/>
            <person name="Alvarado L."/>
            <person name="Arachchi H.M."/>
            <person name="Berlin A."/>
            <person name="Chapman S.B."/>
            <person name="Gearin G."/>
            <person name="Goldberg J."/>
            <person name="Griggs A."/>
            <person name="Gujja S."/>
            <person name="Hansen M."/>
            <person name="Heiman D."/>
            <person name="Howarth C."/>
            <person name="Larimer J."/>
            <person name="Lui A."/>
            <person name="MacDonald P.J.P."/>
            <person name="McCowen C."/>
            <person name="Montmayeur A."/>
            <person name="Murphy C."/>
            <person name="Neiman D."/>
            <person name="Pearson M."/>
            <person name="Priest M."/>
            <person name="Roberts A."/>
            <person name="Saif S."/>
            <person name="Shea T."/>
            <person name="Sisk P."/>
            <person name="Stolte C."/>
            <person name="Sykes S."/>
            <person name="Wortman J."/>
            <person name="Nusbaum C."/>
            <person name="Birren B."/>
        </authorList>
    </citation>
    <scope>NUCLEOTIDE SEQUENCE [LARGE SCALE GENOMIC DNA]</scope>
    <source>
        <strain evidence="2 3">CL02T12C05</strain>
    </source>
</reference>
<keyword evidence="3" id="KW-1185">Reference proteome</keyword>
<organism evidence="2 3">
    <name type="scientific">Bacteroides nordii CL02T12C05</name>
    <dbReference type="NCBI Taxonomy" id="997884"/>
    <lineage>
        <taxon>Bacteria</taxon>
        <taxon>Pseudomonadati</taxon>
        <taxon>Bacteroidota</taxon>
        <taxon>Bacteroidia</taxon>
        <taxon>Bacteroidales</taxon>
        <taxon>Bacteroidaceae</taxon>
        <taxon>Bacteroides</taxon>
    </lineage>
</organism>